<reference evidence="19 32" key="6">
    <citation type="journal article" date="2020" name="Nat. Commun.">
        <title>The structures of two archaeal type IV pili illuminate evolutionary relationships.</title>
        <authorList>
            <person name="Wang F."/>
            <person name="Baquero D.P."/>
            <person name="Su Z."/>
            <person name="Beltran L.C."/>
            <person name="Prangishvili D."/>
            <person name="Krupovic M."/>
            <person name="Egelman E.H."/>
        </authorList>
    </citation>
    <scope>NUCLEOTIDE SEQUENCE [LARGE SCALE GENOMIC DNA]</scope>
    <source>
        <strain evidence="19 32">POZ149</strain>
    </source>
</reference>
<evidence type="ECO:0000313" key="24">
    <source>
        <dbReference type="Proteomes" id="UP000076770"/>
    </source>
</evidence>
<dbReference type="Proteomes" id="UP000033057">
    <property type="component" value="Chromosome"/>
</dbReference>
<comment type="catalytic activity">
    <reaction evidence="7">
        <text>a 2-oxocarboxylate + 2 oxidized [2Fe-2S]-[ferredoxin] + CoA = an acyl-CoA + 2 reduced [2Fe-2S]-[ferredoxin] + CO2 + H(+)</text>
        <dbReference type="Rhea" id="RHEA:42316"/>
        <dbReference type="Rhea" id="RHEA-COMP:10000"/>
        <dbReference type="Rhea" id="RHEA-COMP:10001"/>
        <dbReference type="ChEBI" id="CHEBI:15378"/>
        <dbReference type="ChEBI" id="CHEBI:16526"/>
        <dbReference type="ChEBI" id="CHEBI:33737"/>
        <dbReference type="ChEBI" id="CHEBI:33738"/>
        <dbReference type="ChEBI" id="CHEBI:35179"/>
        <dbReference type="ChEBI" id="CHEBI:57287"/>
        <dbReference type="ChEBI" id="CHEBI:58342"/>
        <dbReference type="EC" id="1.2.7.11"/>
    </reaction>
</comment>
<dbReference type="Proteomes" id="UP000273443">
    <property type="component" value="Chromosome"/>
</dbReference>
<dbReference type="EMBL" id="CP033239">
    <property type="protein sequence ID" value="AZF79486.1"/>
    <property type="molecule type" value="Genomic_DNA"/>
</dbReference>
<dbReference type="EMBL" id="CP033241">
    <property type="protein sequence ID" value="AZF84676.1"/>
    <property type="molecule type" value="Genomic_DNA"/>
</dbReference>
<reference evidence="20" key="3">
    <citation type="submission" date="2016-04" db="EMBL/GenBank/DDBJ databases">
        <authorList>
            <person name="Evans L.H."/>
            <person name="Alamgir A."/>
            <person name="Owens N."/>
            <person name="Weber N.D."/>
            <person name="Virtaneva K."/>
            <person name="Barbian K."/>
            <person name="Babar A."/>
            <person name="Rosenke K."/>
        </authorList>
    </citation>
    <scope>NUCLEOTIDE SEQUENCE</scope>
    <source>
        <strain evidence="20">P1</strain>
    </source>
</reference>
<dbReference type="InterPro" id="IPR001017">
    <property type="entry name" value="DH_E1"/>
</dbReference>
<evidence type="ECO:0000313" key="11">
    <source>
        <dbReference type="EMBL" id="AKA79930.1"/>
    </source>
</evidence>
<evidence type="ECO:0000256" key="1">
    <source>
        <dbReference type="ARBA" id="ARBA00001964"/>
    </source>
</evidence>
<evidence type="ECO:0000313" key="31">
    <source>
        <dbReference type="Proteomes" id="UP000282269"/>
    </source>
</evidence>
<evidence type="ECO:0000313" key="28">
    <source>
        <dbReference type="Proteomes" id="UP000273443"/>
    </source>
</evidence>
<proteinExistence type="predicted"/>
<evidence type="ECO:0000313" key="15">
    <source>
        <dbReference type="EMBL" id="AZF76879.1"/>
    </source>
</evidence>
<dbReference type="EMBL" id="CP011056">
    <property type="protein sequence ID" value="AKA77238.1"/>
    <property type="molecule type" value="Genomic_DNA"/>
</dbReference>
<evidence type="ECO:0000256" key="4">
    <source>
        <dbReference type="ARBA" id="ARBA00012691"/>
    </source>
</evidence>
<evidence type="ECO:0000313" key="22">
    <source>
        <dbReference type="Proteomes" id="UP000033085"/>
    </source>
</evidence>
<dbReference type="Proteomes" id="UP000282269">
    <property type="component" value="Chromosome"/>
</dbReference>
<dbReference type="Proteomes" id="UP000275843">
    <property type="component" value="Chromosome"/>
</dbReference>
<evidence type="ECO:0000313" key="32">
    <source>
        <dbReference type="Proteomes" id="UP000594632"/>
    </source>
</evidence>
<feature type="domain" description="Dehydrogenase E1 component" evidence="8">
    <location>
        <begin position="16"/>
        <end position="319"/>
    </location>
</feature>
<dbReference type="PANTHER" id="PTHR11516">
    <property type="entry name" value="PYRUVATE DEHYDROGENASE E1 COMPONENT, ALPHA SUBUNIT BACTERIAL AND ORGANELLAR"/>
    <property type="match status" value="1"/>
</dbReference>
<dbReference type="Proteomes" id="UP000076770">
    <property type="component" value="Chromosome i"/>
</dbReference>
<reference evidence="21 22" key="1">
    <citation type="journal article" date="2015" name="Genome Announc.">
        <title>Complete Genome Sequence of Sulfolobus solfataricus Strain 98/2 and Evolved Derivatives.</title>
        <authorList>
            <person name="McCarthy S."/>
            <person name="Gradnigo J."/>
            <person name="Johnson T."/>
            <person name="Payne S."/>
            <person name="Lipzen A."/>
            <person name="Martin J."/>
            <person name="Schackwitz W."/>
            <person name="Moriyama E."/>
            <person name="Blum P."/>
        </authorList>
    </citation>
    <scope>NUCLEOTIDE SEQUENCE [LARGE SCALE GENOMIC DNA]</scope>
    <source>
        <strain evidence="21">98/2 SULC</strain>
        <strain evidence="9">SARC-B</strain>
        <strain evidence="10">SARC-C</strain>
        <strain evidence="11 23">SULA</strain>
        <strain evidence="22">SULB</strain>
    </source>
</reference>
<reference evidence="25 26" key="4">
    <citation type="journal article" date="2018" name="Proc. Natl. Acad. Sci. U.S.A.">
        <title>Nonmutational mechanism of inheritance in the Archaeon Sulfolobus solfataricus.</title>
        <authorList>
            <person name="Payne S."/>
            <person name="McCarthy S."/>
            <person name="Johnson T."/>
            <person name="North E."/>
            <person name="Blum P."/>
        </authorList>
    </citation>
    <scope>NUCLEOTIDE SEQUENCE [LARGE SCALE GENOMIC DNA]</scope>
    <source>
        <strain evidence="13 25">SARC-H</strain>
        <strain evidence="14 29">SARC-I</strain>
        <strain evidence="16 30">SARC-N</strain>
        <strain evidence="17 31">SARC-O</strain>
        <strain evidence="18 26">SUL120</strain>
        <strain evidence="12 27">SULG</strain>
        <strain evidence="15 28">SULM</strain>
    </source>
</reference>
<dbReference type="SUPFAM" id="SSF52518">
    <property type="entry name" value="Thiamin diphosphate-binding fold (THDP-binding)"/>
    <property type="match status" value="1"/>
</dbReference>
<dbReference type="PANTHER" id="PTHR11516:SF60">
    <property type="entry name" value="PYRUVATE DEHYDROGENASE E1 COMPONENT SUBUNIT ALPHA"/>
    <property type="match status" value="1"/>
</dbReference>
<dbReference type="EMBL" id="LT549890">
    <property type="protein sequence ID" value="SAI85206.1"/>
    <property type="molecule type" value="Genomic_DNA"/>
</dbReference>
<dbReference type="EMBL" id="CP011057">
    <property type="protein sequence ID" value="AKA79930.1"/>
    <property type="molecule type" value="Genomic_DNA"/>
</dbReference>
<dbReference type="PATRIC" id="fig|2287.6.peg.2519"/>
<evidence type="ECO:0000313" key="9">
    <source>
        <dbReference type="EMBL" id="AKA74542.1"/>
    </source>
</evidence>
<sequence length="332" mass="36691">MFQDIPKSKLLDMYKKMLLIRYHELTAKELFASGKIPGFVHLYVGEEAVAVGVMSTLRDDDYITSTHRGHGHCIAKGLDVKRMLAEIMGKKTGVCKGKGGSMHIFDYSKGMLGANGIVGGGAPHAVGAALAFKLKGLDRVAVAFIGDGAMNQGVVLESLNLSAIWKLPVIFVVEDNMYAMSTRSLVPGKLQPRHSAAKSYVERALGFGIPAVEVDGMDVLAVYEVAKEAVDRARRGGGPSLLHCKTYRFFGHFEGDPLVYRDKEEEEMWRKRDPITLFRDKLVSNNIINSEELDKIDREAKAEIEQALKFAEESPYPEVEEALTDVFTDNSY</sequence>
<organism evidence="9 22">
    <name type="scientific">Saccharolobus solfataricus</name>
    <name type="common">Sulfolobus solfataricus</name>
    <dbReference type="NCBI Taxonomy" id="2287"/>
    <lineage>
        <taxon>Archaea</taxon>
        <taxon>Thermoproteota</taxon>
        <taxon>Thermoprotei</taxon>
        <taxon>Sulfolobales</taxon>
        <taxon>Sulfolobaceae</taxon>
        <taxon>Saccharolobus</taxon>
    </lineage>
</organism>
<comment type="function">
    <text evidence="2">Catalyzes the coenzyme A-dependent oxidative decarboxylation of different 2-oxoacids such as 2-oxoglutarate, pyruvate and 2-oxobutyrate to form their CoA derivatives.</text>
</comment>
<dbReference type="AlphaFoldDB" id="A0A0E3JUP6"/>
<dbReference type="Proteomes" id="UP000267993">
    <property type="component" value="Chromosome"/>
</dbReference>
<evidence type="ECO:0000313" key="17">
    <source>
        <dbReference type="EMBL" id="AZF82090.1"/>
    </source>
</evidence>
<evidence type="ECO:0000256" key="3">
    <source>
        <dbReference type="ARBA" id="ARBA00011631"/>
    </source>
</evidence>
<evidence type="ECO:0000313" key="25">
    <source>
        <dbReference type="Proteomes" id="UP000267993"/>
    </source>
</evidence>
<evidence type="ECO:0000313" key="18">
    <source>
        <dbReference type="EMBL" id="AZF84676.1"/>
    </source>
</evidence>
<dbReference type="EMBL" id="CP050869">
    <property type="protein sequence ID" value="QPG48848.1"/>
    <property type="molecule type" value="Genomic_DNA"/>
</dbReference>
<evidence type="ECO:0000313" key="19">
    <source>
        <dbReference type="EMBL" id="QPG48848.1"/>
    </source>
</evidence>
<dbReference type="Gene3D" id="3.40.50.970">
    <property type="match status" value="1"/>
</dbReference>
<keyword evidence="5" id="KW-0560">Oxidoreductase</keyword>
<dbReference type="Proteomes" id="UP000273194">
    <property type="component" value="Chromosome"/>
</dbReference>
<dbReference type="EMBL" id="CP033238">
    <property type="protein sequence ID" value="AZF76879.1"/>
    <property type="molecule type" value="Genomic_DNA"/>
</dbReference>
<evidence type="ECO:0000313" key="10">
    <source>
        <dbReference type="EMBL" id="AKA77238.1"/>
    </source>
</evidence>
<dbReference type="Pfam" id="PF00676">
    <property type="entry name" value="E1_dh"/>
    <property type="match status" value="1"/>
</dbReference>
<reference evidence="24" key="2">
    <citation type="submission" date="2016-04" db="EMBL/GenBank/DDBJ databases">
        <authorList>
            <person name="Shah S.A."/>
            <person name="Garrett R.A."/>
        </authorList>
    </citation>
    <scope>NUCLEOTIDE SEQUENCE [LARGE SCALE GENOMIC DNA]</scope>
    <source>
        <strain evidence="24">ATCC 35091 / DSM 1616 / JCM 8930 / NBRC 15331 / P1</strain>
    </source>
</reference>
<evidence type="ECO:0000256" key="5">
    <source>
        <dbReference type="ARBA" id="ARBA00023002"/>
    </source>
</evidence>
<dbReference type="OrthoDB" id="25266at2157"/>
<dbReference type="KEGG" id="ssol:SULB_2391"/>
<dbReference type="InterPro" id="IPR029061">
    <property type="entry name" value="THDP-binding"/>
</dbReference>
<dbReference type="GO" id="GO:0004739">
    <property type="term" value="F:pyruvate dehydrogenase (acetyl-transferring) activity"/>
    <property type="evidence" value="ECO:0007669"/>
    <property type="project" value="TreeGrafter"/>
</dbReference>
<dbReference type="GO" id="GO:0018491">
    <property type="term" value="F:2-oxobutyrate synthase activity"/>
    <property type="evidence" value="ECO:0007669"/>
    <property type="project" value="UniProtKB-ARBA"/>
</dbReference>
<dbReference type="GO" id="GO:0019164">
    <property type="term" value="F:pyruvate synthase activity"/>
    <property type="evidence" value="ECO:0007669"/>
    <property type="project" value="UniProtKB-ARBA"/>
</dbReference>
<dbReference type="KEGG" id="ssoa:SULA_2390"/>
<evidence type="ECO:0000259" key="8">
    <source>
        <dbReference type="Pfam" id="PF00676"/>
    </source>
</evidence>
<dbReference type="Proteomes" id="UP000278715">
    <property type="component" value="Chromosome"/>
</dbReference>
<dbReference type="CDD" id="cd02000">
    <property type="entry name" value="TPP_E1_PDC_ADC_BCADC"/>
    <property type="match status" value="1"/>
</dbReference>
<keyword evidence="6" id="KW-0786">Thiamine pyrophosphate</keyword>
<dbReference type="GO" id="GO:0047553">
    <property type="term" value="F:2-oxoglutarate synthase activity"/>
    <property type="evidence" value="ECO:0007669"/>
    <property type="project" value="UniProtKB-ARBA"/>
</dbReference>
<dbReference type="KEGG" id="ssof:SULC_2388"/>
<evidence type="ECO:0000313" key="23">
    <source>
        <dbReference type="Proteomes" id="UP000033106"/>
    </source>
</evidence>
<evidence type="ECO:0000313" key="16">
    <source>
        <dbReference type="EMBL" id="AZF79486.1"/>
    </source>
</evidence>
<evidence type="ECO:0000313" key="26">
    <source>
        <dbReference type="Proteomes" id="UP000269431"/>
    </source>
</evidence>
<evidence type="ECO:0000313" key="13">
    <source>
        <dbReference type="EMBL" id="AZF71636.1"/>
    </source>
</evidence>
<dbReference type="Proteomes" id="UP000033085">
    <property type="component" value="Chromosome"/>
</dbReference>
<evidence type="ECO:0000313" key="12">
    <source>
        <dbReference type="EMBL" id="AZF69016.1"/>
    </source>
</evidence>
<dbReference type="EMBL" id="CP011055">
    <property type="protein sequence ID" value="AKA74542.1"/>
    <property type="molecule type" value="Genomic_DNA"/>
</dbReference>
<dbReference type="OMA" id="LGYEMPC"/>
<gene>
    <name evidence="19" type="ORF">HFC64_01725</name>
    <name evidence="20" type="ORF">SSOP1_1652</name>
    <name evidence="11" type="ORF">SULA_2390</name>
    <name evidence="9" type="ORF">SULB_2391</name>
    <name evidence="10" type="ORF">SULC_2388</name>
    <name evidence="12" type="ORF">SULG_12105</name>
    <name evidence="13" type="ORF">SULH_12105</name>
    <name evidence="14" type="ORF">SULI_12105</name>
    <name evidence="15" type="ORF">SULM_12095</name>
    <name evidence="16" type="ORF">SULN_12095</name>
    <name evidence="17" type="ORF">SULO_12105</name>
    <name evidence="18" type="ORF">SULZ_12105</name>
</gene>
<evidence type="ECO:0000313" key="30">
    <source>
        <dbReference type="Proteomes" id="UP000278715"/>
    </source>
</evidence>
<dbReference type="EMBL" id="CP033235">
    <property type="protein sequence ID" value="AZF69016.1"/>
    <property type="molecule type" value="Genomic_DNA"/>
</dbReference>
<evidence type="ECO:0000313" key="14">
    <source>
        <dbReference type="EMBL" id="AZF74256.1"/>
    </source>
</evidence>
<evidence type="ECO:0000256" key="2">
    <source>
        <dbReference type="ARBA" id="ARBA00003908"/>
    </source>
</evidence>
<dbReference type="GeneID" id="1454527"/>
<dbReference type="FunFam" id="3.40.50.970:FF:000013">
    <property type="entry name" value="Pyruvate dehydrogenase E1 component subunit alpha"/>
    <property type="match status" value="1"/>
</dbReference>
<dbReference type="GeneID" id="44130339"/>
<evidence type="ECO:0000313" key="29">
    <source>
        <dbReference type="Proteomes" id="UP000275843"/>
    </source>
</evidence>
<dbReference type="Proteomes" id="UP000269431">
    <property type="component" value="Chromosome"/>
</dbReference>
<accession>A0A0E3JUP6</accession>
<dbReference type="RefSeq" id="WP_010923451.1">
    <property type="nucleotide sequence ID" value="NZ_CP011055.2"/>
</dbReference>
<name>A0A0E3JUP6_SACSO</name>
<evidence type="ECO:0000313" key="21">
    <source>
        <dbReference type="Proteomes" id="UP000033057"/>
    </source>
</evidence>
<protein>
    <recommendedName>
        <fullName evidence="4">2-oxoacid oxidoreductase (ferredoxin)</fullName>
        <ecNumber evidence="4">1.2.7.11</ecNumber>
    </recommendedName>
</protein>
<reference evidence="9" key="5">
    <citation type="submission" date="2018-10" db="EMBL/GenBank/DDBJ databases">
        <authorList>
            <person name="McCarthy S."/>
            <person name="Gradnigo J."/>
            <person name="Johnson T."/>
            <person name="Payne S."/>
            <person name="Lipzen A."/>
            <person name="Schackwitz W."/>
            <person name="Martin J."/>
            <person name="Moriyama E."/>
            <person name="Blum P."/>
        </authorList>
    </citation>
    <scope>NUCLEOTIDE SEQUENCE</scope>
    <source>
        <strain evidence="9">SARC-B</strain>
        <strain evidence="10">SARC-C</strain>
        <strain evidence="11">SULA</strain>
    </source>
</reference>
<dbReference type="EMBL" id="CP033240">
    <property type="protein sequence ID" value="AZF82090.1"/>
    <property type="molecule type" value="Genomic_DNA"/>
</dbReference>
<evidence type="ECO:0000256" key="7">
    <source>
        <dbReference type="ARBA" id="ARBA00048893"/>
    </source>
</evidence>
<evidence type="ECO:0000313" key="27">
    <source>
        <dbReference type="Proteomes" id="UP000273194"/>
    </source>
</evidence>
<comment type="subunit">
    <text evidence="3">Heterodimer composed of an alpha and a beta subunit.</text>
</comment>
<dbReference type="EC" id="1.2.7.11" evidence="4"/>
<dbReference type="InterPro" id="IPR050642">
    <property type="entry name" value="PDH_E1_Alpha_Subunit"/>
</dbReference>
<dbReference type="Proteomes" id="UP000033106">
    <property type="component" value="Chromosome"/>
</dbReference>
<comment type="cofactor">
    <cofactor evidence="1">
        <name>thiamine diphosphate</name>
        <dbReference type="ChEBI" id="CHEBI:58937"/>
    </cofactor>
</comment>
<dbReference type="EMBL" id="CP033236">
    <property type="protein sequence ID" value="AZF71636.1"/>
    <property type="molecule type" value="Genomic_DNA"/>
</dbReference>
<dbReference type="Proteomes" id="UP000594632">
    <property type="component" value="Chromosome"/>
</dbReference>
<evidence type="ECO:0000256" key="6">
    <source>
        <dbReference type="ARBA" id="ARBA00023052"/>
    </source>
</evidence>
<dbReference type="EMBL" id="CP033237">
    <property type="protein sequence ID" value="AZF74256.1"/>
    <property type="molecule type" value="Genomic_DNA"/>
</dbReference>
<evidence type="ECO:0000313" key="20">
    <source>
        <dbReference type="EMBL" id="SAI85206.1"/>
    </source>
</evidence>